<feature type="region of interest" description="Disordered" evidence="1">
    <location>
        <begin position="386"/>
        <end position="585"/>
    </location>
</feature>
<evidence type="ECO:0000256" key="1">
    <source>
        <dbReference type="SAM" id="MobiDB-lite"/>
    </source>
</evidence>
<keyword evidence="3" id="KW-1185">Reference proteome</keyword>
<feature type="region of interest" description="Disordered" evidence="1">
    <location>
        <begin position="51"/>
        <end position="262"/>
    </location>
</feature>
<feature type="compositionally biased region" description="Polar residues" evidence="1">
    <location>
        <begin position="69"/>
        <end position="79"/>
    </location>
</feature>
<dbReference type="GO" id="GO:1902412">
    <property type="term" value="P:regulation of mitotic cytokinesis"/>
    <property type="evidence" value="ECO:0007669"/>
    <property type="project" value="InterPro"/>
</dbReference>
<feature type="region of interest" description="Disordered" evidence="1">
    <location>
        <begin position="925"/>
        <end position="1039"/>
    </location>
</feature>
<feature type="compositionally biased region" description="Low complexity" evidence="1">
    <location>
        <begin position="51"/>
        <end position="67"/>
    </location>
</feature>
<organism evidence="2 3">
    <name type="scientific">Lophium mytilinum</name>
    <dbReference type="NCBI Taxonomy" id="390894"/>
    <lineage>
        <taxon>Eukaryota</taxon>
        <taxon>Fungi</taxon>
        <taxon>Dikarya</taxon>
        <taxon>Ascomycota</taxon>
        <taxon>Pezizomycotina</taxon>
        <taxon>Dothideomycetes</taxon>
        <taxon>Pleosporomycetidae</taxon>
        <taxon>Mytilinidiales</taxon>
        <taxon>Mytilinidiaceae</taxon>
        <taxon>Lophium</taxon>
    </lineage>
</organism>
<dbReference type="GO" id="GO:0005096">
    <property type="term" value="F:GTPase activator activity"/>
    <property type="evidence" value="ECO:0007669"/>
    <property type="project" value="InterPro"/>
</dbReference>
<feature type="compositionally biased region" description="Polar residues" evidence="1">
    <location>
        <begin position="1003"/>
        <end position="1021"/>
    </location>
</feature>
<feature type="compositionally biased region" description="Polar residues" evidence="1">
    <location>
        <begin position="512"/>
        <end position="527"/>
    </location>
</feature>
<proteinExistence type="predicted"/>
<dbReference type="Proteomes" id="UP000799750">
    <property type="component" value="Unassembled WGS sequence"/>
</dbReference>
<feature type="compositionally biased region" description="Polar residues" evidence="1">
    <location>
        <begin position="750"/>
        <end position="761"/>
    </location>
</feature>
<feature type="compositionally biased region" description="Polar residues" evidence="1">
    <location>
        <begin position="163"/>
        <end position="172"/>
    </location>
</feature>
<feature type="compositionally biased region" description="Polar residues" evidence="1">
    <location>
        <begin position="227"/>
        <end position="242"/>
    </location>
</feature>
<gene>
    <name evidence="2" type="ORF">BU16DRAFT_357390</name>
</gene>
<dbReference type="OrthoDB" id="5346713at2759"/>
<dbReference type="AlphaFoldDB" id="A0A6A6QUK0"/>
<sequence length="1132" mass="122740">MKTVPTLCATTVAVGASAVGLAFGRLDPPYDAENKRKTNPAQVLDVRPMPSASHTTTATNSAFSFSSPLPVTTSGSTRIATRRSHDGRLTQRKLARRMTSGDAVAQFHDATNDGHAPSGDHDLNDFDPTATLRSRPSWLKKRLSTISTSQNSSRNSSPGPMSPSVSASNGSMAFSHDGSTAPIVGKRSPSPLPPNKLVKRSSSVRGARDAPSHSSGSRMPSLRRPATSHQRSATLLRRSSLTELPIEDDSSSEEPQHTSLPDYGVQYTQFFSAKVSKEKTLSKKRTPSGTPKAIKRIFPDDTHRPTLLLAKSVSACSIEVDDSSSQDGDSVYIVSRPGTPADMALFVTGNEGASNTQPEKSSKQIMAEEAAQVARPRRSFSISDLLSRKQQPLKTPGTKLTRKSSKRVVSAPLNAMGSRQSVTSHGQAERPSKRRDLSDPLLLRREIYTSHGGDSGYSGQRFDSSPLPPLPRSNGTPQHNSPSASGELHSSRRTSGHVPRSPTLVQGGARPSRNSVAPSEQASTLIGSDNEARGMGSGDEDETDFQSDTVFDSLRTTTTGATQSTSGARGPRIETIFDESPPQVSKSKVTALRDLLPKGTFHDQTVSSITGNHSITEEDESVSTPVRTIIADRMETESPTTARMNGNPLFPSHIPSSPPDMPKPLSLGTLEWDNGAEEEENRWSFEEDDEASDGWDDDLDRMPATHTALPLSFRRPRLLDHASSPTFATPQHLHIDHAERDARSTIFDWSEQQPTDKSPGNRTPPRPKTVHGKKDTDGRGSRSVGRRAPSALHARSQSVPVVPDVAGKRTTVVTNKFGTWGVGSKGVTEDWNDDFEFTDISESPSGRANGNAPRIDSSMSMIVPKTIQEQQSNVLANIGLLREWGLLIEELKEKRGRAVMLGVVEGPNASMWEEVDAMIELADQEAEEAQAPQGLSPPSSPGFDLDAFDDVSGPSPSNGRGRRKTSLSAKEDAVHPIPHNTRPRRKSILPPNHDIFGGPISSPLPSTNENHVELNHSQSTPPAFKLPITRPRKDSEAKARSVIEALQQRKSVHEPNTQLQPVAPTKKVPFDTATLRHIVPYVHTLMRKVKDALREAEGLHLSPSTSPKEPPFSKMFQTENDLATQIKLMTVM</sequence>
<feature type="compositionally biased region" description="Polar residues" evidence="1">
    <location>
        <begin position="473"/>
        <end position="484"/>
    </location>
</feature>
<dbReference type="EMBL" id="MU004188">
    <property type="protein sequence ID" value="KAF2495822.1"/>
    <property type="molecule type" value="Genomic_DNA"/>
</dbReference>
<name>A0A6A6QUK0_9PEZI</name>
<feature type="region of interest" description="Disordered" evidence="1">
    <location>
        <begin position="278"/>
        <end position="297"/>
    </location>
</feature>
<dbReference type="InterPro" id="IPR045342">
    <property type="entry name" value="Etd1"/>
</dbReference>
<evidence type="ECO:0000313" key="2">
    <source>
        <dbReference type="EMBL" id="KAF2495822.1"/>
    </source>
</evidence>
<feature type="compositionally biased region" description="Basic and acidic residues" evidence="1">
    <location>
        <begin position="427"/>
        <end position="448"/>
    </location>
</feature>
<feature type="compositionally biased region" description="Low complexity" evidence="1">
    <location>
        <begin position="144"/>
        <end position="157"/>
    </location>
</feature>
<accession>A0A6A6QUK0</accession>
<dbReference type="Pfam" id="PF20162">
    <property type="entry name" value="Etd1"/>
    <property type="match status" value="1"/>
</dbReference>
<feature type="compositionally biased region" description="Low complexity" evidence="1">
    <location>
        <begin position="555"/>
        <end position="569"/>
    </location>
</feature>
<reference evidence="2" key="1">
    <citation type="journal article" date="2020" name="Stud. Mycol.">
        <title>101 Dothideomycetes genomes: a test case for predicting lifestyles and emergence of pathogens.</title>
        <authorList>
            <person name="Haridas S."/>
            <person name="Albert R."/>
            <person name="Binder M."/>
            <person name="Bloem J."/>
            <person name="Labutti K."/>
            <person name="Salamov A."/>
            <person name="Andreopoulos B."/>
            <person name="Baker S."/>
            <person name="Barry K."/>
            <person name="Bills G."/>
            <person name="Bluhm B."/>
            <person name="Cannon C."/>
            <person name="Castanera R."/>
            <person name="Culley D."/>
            <person name="Daum C."/>
            <person name="Ezra D."/>
            <person name="Gonzalez J."/>
            <person name="Henrissat B."/>
            <person name="Kuo A."/>
            <person name="Liang C."/>
            <person name="Lipzen A."/>
            <person name="Lutzoni F."/>
            <person name="Magnuson J."/>
            <person name="Mondo S."/>
            <person name="Nolan M."/>
            <person name="Ohm R."/>
            <person name="Pangilinan J."/>
            <person name="Park H.-J."/>
            <person name="Ramirez L."/>
            <person name="Alfaro M."/>
            <person name="Sun H."/>
            <person name="Tritt A."/>
            <person name="Yoshinaga Y."/>
            <person name="Zwiers L.-H."/>
            <person name="Turgeon B."/>
            <person name="Goodwin S."/>
            <person name="Spatafora J."/>
            <person name="Crous P."/>
            <person name="Grigoriev I."/>
        </authorList>
    </citation>
    <scope>NUCLEOTIDE SEQUENCE</scope>
    <source>
        <strain evidence="2">CBS 269.34</strain>
    </source>
</reference>
<feature type="region of interest" description="Disordered" evidence="1">
    <location>
        <begin position="750"/>
        <end position="797"/>
    </location>
</feature>
<evidence type="ECO:0000313" key="3">
    <source>
        <dbReference type="Proteomes" id="UP000799750"/>
    </source>
</evidence>
<protein>
    <submittedName>
        <fullName evidence="2">Uncharacterized protein</fullName>
    </submittedName>
</protein>
<feature type="region of interest" description="Disordered" evidence="1">
    <location>
        <begin position="675"/>
        <end position="698"/>
    </location>
</feature>
<feature type="compositionally biased region" description="Polar residues" evidence="1">
    <location>
        <begin position="417"/>
        <end position="426"/>
    </location>
</feature>